<evidence type="ECO:0000313" key="3">
    <source>
        <dbReference type="Proteomes" id="UP000254134"/>
    </source>
</evidence>
<keyword evidence="2" id="KW-0378">Hydrolase</keyword>
<accession>A0A7M2YZW2</accession>
<dbReference type="GO" id="GO:0004806">
    <property type="term" value="F:triacylglycerol lipase activity"/>
    <property type="evidence" value="ECO:0007669"/>
    <property type="project" value="TreeGrafter"/>
</dbReference>
<protein>
    <submittedName>
        <fullName evidence="2">Putative hydrolases or acyltransferases (Alpha/beta hydrolase superfamily)</fullName>
    </submittedName>
</protein>
<name>A0A7M2YZW2_9ACTN</name>
<dbReference type="Gene3D" id="3.40.50.1820">
    <property type="entry name" value="alpha/beta hydrolase"/>
    <property type="match status" value="1"/>
</dbReference>
<gene>
    <name evidence="2" type="ORF">Gocc_0820</name>
</gene>
<evidence type="ECO:0000259" key="1">
    <source>
        <dbReference type="Pfam" id="PF00561"/>
    </source>
</evidence>
<reference evidence="2 3" key="1">
    <citation type="submission" date="2018-07" db="EMBL/GenBank/DDBJ databases">
        <title>High-quality-draft genome sequence of Gaiella occulta.</title>
        <authorList>
            <person name="Severino R."/>
            <person name="Froufe H.J.C."/>
            <person name="Rainey F.A."/>
            <person name="Barroso C."/>
            <person name="Albuquerque L."/>
            <person name="Lobo-Da-Cunha A."/>
            <person name="Da Costa M.S."/>
            <person name="Egas C."/>
        </authorList>
    </citation>
    <scope>NUCLEOTIDE SEQUENCE [LARGE SCALE GENOMIC DNA]</scope>
    <source>
        <strain evidence="2 3">F2-233</strain>
    </source>
</reference>
<dbReference type="GO" id="GO:0016746">
    <property type="term" value="F:acyltransferase activity"/>
    <property type="evidence" value="ECO:0007669"/>
    <property type="project" value="UniProtKB-KW"/>
</dbReference>
<dbReference type="PANTHER" id="PTHR43433:SF5">
    <property type="entry name" value="AB HYDROLASE-1 DOMAIN-CONTAINING PROTEIN"/>
    <property type="match status" value="1"/>
</dbReference>
<dbReference type="RefSeq" id="WP_220150437.1">
    <property type="nucleotide sequence ID" value="NZ_QQZY01000002.1"/>
</dbReference>
<dbReference type="InterPro" id="IPR050471">
    <property type="entry name" value="AB_hydrolase"/>
</dbReference>
<dbReference type="SUPFAM" id="SSF53474">
    <property type="entry name" value="alpha/beta-Hydrolases"/>
    <property type="match status" value="1"/>
</dbReference>
<organism evidence="2 3">
    <name type="scientific">Gaiella occulta</name>
    <dbReference type="NCBI Taxonomy" id="1002870"/>
    <lineage>
        <taxon>Bacteria</taxon>
        <taxon>Bacillati</taxon>
        <taxon>Actinomycetota</taxon>
        <taxon>Thermoleophilia</taxon>
        <taxon>Gaiellales</taxon>
        <taxon>Gaiellaceae</taxon>
        <taxon>Gaiella</taxon>
    </lineage>
</organism>
<comment type="caution">
    <text evidence="2">The sequence shown here is derived from an EMBL/GenBank/DDBJ whole genome shotgun (WGS) entry which is preliminary data.</text>
</comment>
<keyword evidence="2" id="KW-0012">Acyltransferase</keyword>
<dbReference type="InterPro" id="IPR000073">
    <property type="entry name" value="AB_hydrolase_1"/>
</dbReference>
<dbReference type="Proteomes" id="UP000254134">
    <property type="component" value="Unassembled WGS sequence"/>
</dbReference>
<evidence type="ECO:0000313" key="2">
    <source>
        <dbReference type="EMBL" id="RDI75022.1"/>
    </source>
</evidence>
<dbReference type="PRINTS" id="PR00111">
    <property type="entry name" value="ABHYDROLASE"/>
</dbReference>
<dbReference type="Pfam" id="PF00561">
    <property type="entry name" value="Abhydrolase_1"/>
    <property type="match status" value="1"/>
</dbReference>
<keyword evidence="3" id="KW-1185">Reference proteome</keyword>
<sequence>MSIHIAWERRGRGTPLVLVHGLGYGRWGWEPVADELARRFGVVLLDNRGIGASDAPPGPYTAAEMAADVVQVMDEAGLERAHLLGTSLGGMVAQELALAHPERVDRLVLACTTPGGPNAHPLPQETLRLVEEAPSLAPEVALRRFVENALAPATPARRPELAERIVALRLAAPQNPAAWAAQAAAAASFDAYGRLGALSAPTLVQHGTADRVVDVRNGELLAGLIPAARLEIFEGAGHLFFWEQPEAFVASVVSFLEDRS</sequence>
<dbReference type="PANTHER" id="PTHR43433">
    <property type="entry name" value="HYDROLASE, ALPHA/BETA FOLD FAMILY PROTEIN"/>
    <property type="match status" value="1"/>
</dbReference>
<keyword evidence="2" id="KW-0808">Transferase</keyword>
<reference evidence="3" key="2">
    <citation type="journal article" date="2019" name="MicrobiologyOpen">
        <title>High-quality draft genome sequence of Gaiella occulta isolated from a 150 meter deep mineral water borehole and comparison with the genome sequences of other deep-branching lineages of the phylum Actinobacteria.</title>
        <authorList>
            <person name="Severino R."/>
            <person name="Froufe H.J.C."/>
            <person name="Barroso C."/>
            <person name="Albuquerque L."/>
            <person name="Lobo-da-Cunha A."/>
            <person name="da Costa M.S."/>
            <person name="Egas C."/>
        </authorList>
    </citation>
    <scope>NUCLEOTIDE SEQUENCE [LARGE SCALE GENOMIC DNA]</scope>
    <source>
        <strain evidence="3">F2-233</strain>
    </source>
</reference>
<dbReference type="EMBL" id="QQZY01000002">
    <property type="protein sequence ID" value="RDI75022.1"/>
    <property type="molecule type" value="Genomic_DNA"/>
</dbReference>
<dbReference type="AlphaFoldDB" id="A0A7M2YZW2"/>
<feature type="domain" description="AB hydrolase-1" evidence="1">
    <location>
        <begin position="15"/>
        <end position="245"/>
    </location>
</feature>
<dbReference type="InterPro" id="IPR029058">
    <property type="entry name" value="AB_hydrolase_fold"/>
</dbReference>
<proteinExistence type="predicted"/>
<dbReference type="GO" id="GO:0046503">
    <property type="term" value="P:glycerolipid catabolic process"/>
    <property type="evidence" value="ECO:0007669"/>
    <property type="project" value="TreeGrafter"/>
</dbReference>